<sequence>MKNILKCECGGIVEVVLHNYSEIKIPQNPNSMWDYFELLPLEDKDNIITLSEGMTPLLKTENLSRQLGIKNLFIKDETRNPTGSFKDRPNTMAISKAKELGIKTITIASSGNASASAAAYAAKAQMKCVVFVPENTPEAKLAQAKCYGAEINRIPGNYSNAFNKALEATKKNNWFNVTSTYLNPYSYEGDKTVSYEIDKLIDVPDYIFVPIGAGPLLHGIYKGYKELRKMGYVKKLPKMVGVQSTGCSPIVDAFENGDNIVRPWNKKVSSIASGIDDPLTGYEDDGTLTLKTIYESSGFGIKITDEEVMNGLYQLAESEGVFAEPAGVIGVAAVKKSLKHNLIKKQDKVVIMITGHGLKNIKAVL</sequence>
<evidence type="ECO:0000313" key="13">
    <source>
        <dbReference type="Proteomes" id="UP000295758"/>
    </source>
</evidence>
<dbReference type="PANTHER" id="PTHR48078:SF6">
    <property type="entry name" value="L-THREONINE DEHYDRATASE CATABOLIC TDCB"/>
    <property type="match status" value="1"/>
</dbReference>
<dbReference type="InterPro" id="IPR026260">
    <property type="entry name" value="Thr_Synthase_bac/arc"/>
</dbReference>
<evidence type="ECO:0000256" key="7">
    <source>
        <dbReference type="NCBIfam" id="TIGR00260"/>
    </source>
</evidence>
<dbReference type="Gene3D" id="3.40.50.1100">
    <property type="match status" value="2"/>
</dbReference>
<evidence type="ECO:0000313" key="12">
    <source>
        <dbReference type="EMBL" id="TDS25881.1"/>
    </source>
</evidence>
<evidence type="ECO:0000256" key="5">
    <source>
        <dbReference type="ARBA" id="ARBA00023239"/>
    </source>
</evidence>
<reference evidence="12 13" key="1">
    <citation type="submission" date="2019-03" db="EMBL/GenBank/DDBJ databases">
        <title>Deep subsurface shale carbon reservoir microbial communities from Ohio and West Virginia, USA.</title>
        <authorList>
            <person name="Wrighton K."/>
        </authorList>
    </citation>
    <scope>NUCLEOTIDE SEQUENCE [LARGE SCALE GENOMIC DNA]</scope>
    <source>
        <strain evidence="12 13">UTICA-S4D12</strain>
    </source>
</reference>
<dbReference type="NCBIfam" id="NF006050">
    <property type="entry name" value="PRK08197.1"/>
    <property type="match status" value="1"/>
</dbReference>
<dbReference type="Pfam" id="PF00291">
    <property type="entry name" value="PALP"/>
    <property type="match status" value="1"/>
</dbReference>
<comment type="pathway">
    <text evidence="8">Amino-acid biosynthesis; L-threonine biosynthesis; L-threonine from L-aspartate: step 5/5.</text>
</comment>
<keyword evidence="8" id="KW-0791">Threonine biosynthesis</keyword>
<organism evidence="12 13">
    <name type="scientific">Halanaerobium congolense</name>
    <dbReference type="NCBI Taxonomy" id="54121"/>
    <lineage>
        <taxon>Bacteria</taxon>
        <taxon>Bacillati</taxon>
        <taxon>Bacillota</taxon>
        <taxon>Clostridia</taxon>
        <taxon>Halanaerobiales</taxon>
        <taxon>Halanaerobiaceae</taxon>
        <taxon>Halanaerobium</taxon>
    </lineage>
</organism>
<evidence type="ECO:0000256" key="4">
    <source>
        <dbReference type="ARBA" id="ARBA00022898"/>
    </source>
</evidence>
<feature type="modified residue" description="N6-(pyridoxal phosphate)lysine" evidence="10">
    <location>
        <position position="86"/>
    </location>
</feature>
<dbReference type="GO" id="GO:0004794">
    <property type="term" value="F:threonine deaminase activity"/>
    <property type="evidence" value="ECO:0007669"/>
    <property type="project" value="TreeGrafter"/>
</dbReference>
<proteinExistence type="inferred from homology"/>
<protein>
    <recommendedName>
        <fullName evidence="3 7">Threonine synthase</fullName>
        <ecNumber evidence="7 8">4.2.3.1</ecNumber>
    </recommendedName>
</protein>
<keyword evidence="5 8" id="KW-0456">Lyase</keyword>
<evidence type="ECO:0000259" key="11">
    <source>
        <dbReference type="Pfam" id="PF00291"/>
    </source>
</evidence>
<comment type="catalytic activity">
    <reaction evidence="6 8">
        <text>O-phospho-L-homoserine + H2O = L-threonine + phosphate</text>
        <dbReference type="Rhea" id="RHEA:10840"/>
        <dbReference type="ChEBI" id="CHEBI:15377"/>
        <dbReference type="ChEBI" id="CHEBI:43474"/>
        <dbReference type="ChEBI" id="CHEBI:57590"/>
        <dbReference type="ChEBI" id="CHEBI:57926"/>
        <dbReference type="EC" id="4.2.3.1"/>
    </reaction>
</comment>
<keyword evidence="8" id="KW-0028">Amino-acid biosynthesis</keyword>
<name>A0A4R7DY83_9FIRM</name>
<dbReference type="Proteomes" id="UP000295758">
    <property type="component" value="Unassembled WGS sequence"/>
</dbReference>
<gene>
    <name evidence="12" type="ORF">BY453_1431</name>
</gene>
<comment type="similarity">
    <text evidence="2 8">Belongs to the threonine synthase family.</text>
</comment>
<dbReference type="CDD" id="cd01563">
    <property type="entry name" value="Thr-synth_1"/>
    <property type="match status" value="1"/>
</dbReference>
<evidence type="ECO:0000256" key="10">
    <source>
        <dbReference type="PIRSR" id="PIRSR038945-2"/>
    </source>
</evidence>
<dbReference type="GO" id="GO:0009088">
    <property type="term" value="P:threonine biosynthetic process"/>
    <property type="evidence" value="ECO:0007669"/>
    <property type="project" value="UniProtKB-UniRule"/>
</dbReference>
<dbReference type="AlphaFoldDB" id="A0A4R7DY83"/>
<keyword evidence="4 8" id="KW-0663">Pyridoxal phosphate</keyword>
<dbReference type="SUPFAM" id="SSF53686">
    <property type="entry name" value="Tryptophan synthase beta subunit-like PLP-dependent enzymes"/>
    <property type="match status" value="1"/>
</dbReference>
<comment type="cofactor">
    <cofactor evidence="1 8 9">
        <name>pyridoxal 5'-phosphate</name>
        <dbReference type="ChEBI" id="CHEBI:597326"/>
    </cofactor>
</comment>
<dbReference type="UniPathway" id="UPA00050">
    <property type="reaction ID" value="UER00065"/>
</dbReference>
<evidence type="ECO:0000256" key="2">
    <source>
        <dbReference type="ARBA" id="ARBA00005517"/>
    </source>
</evidence>
<dbReference type="InterPro" id="IPR036052">
    <property type="entry name" value="TrpB-like_PALP_sf"/>
</dbReference>
<dbReference type="InterPro" id="IPR001926">
    <property type="entry name" value="TrpB-like_PALP"/>
</dbReference>
<dbReference type="InterPro" id="IPR050147">
    <property type="entry name" value="Ser/Thr_Dehydratase"/>
</dbReference>
<feature type="binding site" evidence="9">
    <location>
        <position position="354"/>
    </location>
    <ligand>
        <name>pyridoxal 5'-phosphate</name>
        <dbReference type="ChEBI" id="CHEBI:597326"/>
    </ligand>
</feature>
<feature type="domain" description="Tryptophan synthase beta chain-like PALP" evidence="11">
    <location>
        <begin position="48"/>
        <end position="355"/>
    </location>
</feature>
<dbReference type="PIRSF" id="PIRSF038945">
    <property type="entry name" value="Thr_synthase"/>
    <property type="match status" value="1"/>
</dbReference>
<dbReference type="GO" id="GO:0003941">
    <property type="term" value="F:L-serine ammonia-lyase activity"/>
    <property type="evidence" value="ECO:0007669"/>
    <property type="project" value="TreeGrafter"/>
</dbReference>
<evidence type="ECO:0000256" key="1">
    <source>
        <dbReference type="ARBA" id="ARBA00001933"/>
    </source>
</evidence>
<dbReference type="EC" id="4.2.3.1" evidence="7 8"/>
<comment type="function">
    <text evidence="8">Catalyzes the gamma-elimination of phosphate from L-phosphohomoserine and the beta-addition of water to produce L-threonine.</text>
</comment>
<accession>A0A4R7DY83</accession>
<evidence type="ECO:0000256" key="6">
    <source>
        <dbReference type="ARBA" id="ARBA00049144"/>
    </source>
</evidence>
<dbReference type="PANTHER" id="PTHR48078">
    <property type="entry name" value="THREONINE DEHYDRATASE, MITOCHONDRIAL-RELATED"/>
    <property type="match status" value="1"/>
</dbReference>
<dbReference type="NCBIfam" id="TIGR00260">
    <property type="entry name" value="thrC"/>
    <property type="match status" value="1"/>
</dbReference>
<dbReference type="GO" id="GO:0004795">
    <property type="term" value="F:threonine synthase activity"/>
    <property type="evidence" value="ECO:0007669"/>
    <property type="project" value="UniProtKB-UniRule"/>
</dbReference>
<feature type="binding site" evidence="9">
    <location>
        <position position="112"/>
    </location>
    <ligand>
        <name>pyridoxal 5'-phosphate</name>
        <dbReference type="ChEBI" id="CHEBI:597326"/>
    </ligand>
</feature>
<evidence type="ECO:0000256" key="9">
    <source>
        <dbReference type="PIRSR" id="PIRSR038945-1"/>
    </source>
</evidence>
<dbReference type="GO" id="GO:0006567">
    <property type="term" value="P:L-threonine catabolic process"/>
    <property type="evidence" value="ECO:0007669"/>
    <property type="project" value="TreeGrafter"/>
</dbReference>
<dbReference type="GO" id="GO:0009097">
    <property type="term" value="P:isoleucine biosynthetic process"/>
    <property type="evidence" value="ECO:0007669"/>
    <property type="project" value="TreeGrafter"/>
</dbReference>
<evidence type="ECO:0000256" key="8">
    <source>
        <dbReference type="PIRNR" id="PIRNR038945"/>
    </source>
</evidence>
<dbReference type="GO" id="GO:0006565">
    <property type="term" value="P:L-serine catabolic process"/>
    <property type="evidence" value="ECO:0007669"/>
    <property type="project" value="TreeGrafter"/>
</dbReference>
<evidence type="ECO:0000256" key="3">
    <source>
        <dbReference type="ARBA" id="ARBA00018679"/>
    </source>
</evidence>
<comment type="caution">
    <text evidence="12">The sequence shown here is derived from an EMBL/GenBank/DDBJ whole genome shotgun (WGS) entry which is preliminary data.</text>
</comment>
<dbReference type="EMBL" id="SOAA01000043">
    <property type="protein sequence ID" value="TDS25881.1"/>
    <property type="molecule type" value="Genomic_DNA"/>
</dbReference>
<dbReference type="InterPro" id="IPR004450">
    <property type="entry name" value="Thr_synthase-like"/>
</dbReference>